<dbReference type="PANTHER" id="PTHR12436">
    <property type="entry name" value="80 KDA MCM3-ASSOCIATED PROTEIN"/>
    <property type="match status" value="1"/>
</dbReference>
<organism evidence="2 3">
    <name type="scientific">Oesophagostomum dentatum</name>
    <name type="common">Nodular worm</name>
    <dbReference type="NCBI Taxonomy" id="61180"/>
    <lineage>
        <taxon>Eukaryota</taxon>
        <taxon>Metazoa</taxon>
        <taxon>Ecdysozoa</taxon>
        <taxon>Nematoda</taxon>
        <taxon>Chromadorea</taxon>
        <taxon>Rhabditida</taxon>
        <taxon>Rhabditina</taxon>
        <taxon>Rhabditomorpha</taxon>
        <taxon>Strongyloidea</taxon>
        <taxon>Strongylidae</taxon>
        <taxon>Oesophagostomum</taxon>
    </lineage>
</organism>
<gene>
    <name evidence="2" type="ORF">OESDEN_25646</name>
</gene>
<dbReference type="Proteomes" id="UP000053660">
    <property type="component" value="Unassembled WGS sequence"/>
</dbReference>
<evidence type="ECO:0000313" key="3">
    <source>
        <dbReference type="Proteomes" id="UP000053660"/>
    </source>
</evidence>
<accession>A0A0B1RNY0</accession>
<dbReference type="AlphaFoldDB" id="A0A0B1RNY0"/>
<proteinExistence type="predicted"/>
<dbReference type="GO" id="GO:0006406">
    <property type="term" value="P:mRNA export from nucleus"/>
    <property type="evidence" value="ECO:0007669"/>
    <property type="project" value="TreeGrafter"/>
</dbReference>
<feature type="domain" description="SAC3/GANP/THP3 conserved" evidence="1">
    <location>
        <begin position="1"/>
        <end position="112"/>
    </location>
</feature>
<dbReference type="GO" id="GO:0070390">
    <property type="term" value="C:transcription export complex 2"/>
    <property type="evidence" value="ECO:0007669"/>
    <property type="project" value="TreeGrafter"/>
</dbReference>
<name>A0A0B1RNY0_OESDE</name>
<evidence type="ECO:0000259" key="1">
    <source>
        <dbReference type="Pfam" id="PF03399"/>
    </source>
</evidence>
<dbReference type="GO" id="GO:0005737">
    <property type="term" value="C:cytoplasm"/>
    <property type="evidence" value="ECO:0007669"/>
    <property type="project" value="TreeGrafter"/>
</dbReference>
<protein>
    <recommendedName>
        <fullName evidence="1">SAC3/GANP/THP3 conserved domain-containing protein</fullName>
    </recommendedName>
</protein>
<dbReference type="InterPro" id="IPR045107">
    <property type="entry name" value="SAC3/GANP/THP3"/>
</dbReference>
<evidence type="ECO:0000313" key="2">
    <source>
        <dbReference type="EMBL" id="KHJ74738.1"/>
    </source>
</evidence>
<sequence length="265" mass="30665">MLHLYDSNILRQVLSYRKEVRDSRPVRLALQLSSALQNKNYVRFFRLLKRDATFLQCCICHRYFNDVQAKALLTMMTAYGRNSVFPLDTIWRVLAWDDREDALKSLALYGVQQNDMDCDQIILNRDHFIQDAAPDLKPYRWVDAKNTSPWSQVAHGPVPFSFSPISTVPDSFDDSDIYNKDEVLSSIFEKYSLQSEAQQMMLTERQPAAESRNRESRETQQWIKSKVERVVNEVADEQSSSLCRATAVEEFSESLSSSLIDSIIK</sequence>
<keyword evidence="3" id="KW-1185">Reference proteome</keyword>
<dbReference type="OrthoDB" id="21502at2759"/>
<reference evidence="2 3" key="1">
    <citation type="submission" date="2014-03" db="EMBL/GenBank/DDBJ databases">
        <title>Draft genome of the hookworm Oesophagostomum dentatum.</title>
        <authorList>
            <person name="Mitreva M."/>
        </authorList>
    </citation>
    <scope>NUCLEOTIDE SEQUENCE [LARGE SCALE GENOMIC DNA]</scope>
    <source>
        <strain evidence="2 3">OD-Hann</strain>
    </source>
</reference>
<dbReference type="Pfam" id="PF03399">
    <property type="entry name" value="SAC3_GANP"/>
    <property type="match status" value="1"/>
</dbReference>
<dbReference type="EMBL" id="KN613432">
    <property type="protein sequence ID" value="KHJ74738.1"/>
    <property type="molecule type" value="Genomic_DNA"/>
</dbReference>
<dbReference type="Gene3D" id="1.25.40.990">
    <property type="match status" value="1"/>
</dbReference>
<dbReference type="InterPro" id="IPR005062">
    <property type="entry name" value="SAC3/GANP/THP3_conserved"/>
</dbReference>
<dbReference type="PANTHER" id="PTHR12436:SF3">
    <property type="entry name" value="GERMINAL-CENTER ASSOCIATED NUCLEAR PROTEIN"/>
    <property type="match status" value="1"/>
</dbReference>